<evidence type="ECO:0000313" key="2">
    <source>
        <dbReference type="Proteomes" id="UP000644192"/>
    </source>
</evidence>
<proteinExistence type="predicted"/>
<name>A0A6B1YP46_PSEAI</name>
<organism evidence="1 2">
    <name type="scientific">Pseudomonas aeruginosa</name>
    <dbReference type="NCBI Taxonomy" id="287"/>
    <lineage>
        <taxon>Bacteria</taxon>
        <taxon>Pseudomonadati</taxon>
        <taxon>Pseudomonadota</taxon>
        <taxon>Gammaproteobacteria</taxon>
        <taxon>Pseudomonadales</taxon>
        <taxon>Pseudomonadaceae</taxon>
        <taxon>Pseudomonas</taxon>
    </lineage>
</organism>
<evidence type="ECO:0000313" key="1">
    <source>
        <dbReference type="EMBL" id="MZZ16532.1"/>
    </source>
</evidence>
<dbReference type="RefSeq" id="WP_121347301.1">
    <property type="nucleotide sequence ID" value="NZ_CP187275.1"/>
</dbReference>
<dbReference type="EMBL" id="WXZT01000029">
    <property type="protein sequence ID" value="MZZ16532.1"/>
    <property type="molecule type" value="Genomic_DNA"/>
</dbReference>
<sequence>MGINEEIQSVLSNPETSYWLKNSLANALQRDCVDAANDAEMLNDLLTRRCDEALNAGSALLCADHGRRIRS</sequence>
<comment type="caution">
    <text evidence="1">The sequence shown here is derived from an EMBL/GenBank/DDBJ whole genome shotgun (WGS) entry which is preliminary data.</text>
</comment>
<reference evidence="1" key="1">
    <citation type="submission" date="2020-01" db="EMBL/GenBank/DDBJ databases">
        <title>Bacteria Cultured from War Wounds Associated with the Conflict in Eastern Ukraine.</title>
        <authorList>
            <person name="Snesrud E."/>
            <person name="Galac M.R."/>
            <person name="Mc Gann P."/>
            <person name="Valentine K."/>
            <person name="Viacheslav K."/>
        </authorList>
    </citation>
    <scope>NUCLEOTIDE SEQUENCE</scope>
    <source>
        <strain evidence="1">VNMU148</strain>
    </source>
</reference>
<dbReference type="Proteomes" id="UP000644192">
    <property type="component" value="Unassembled WGS sequence"/>
</dbReference>
<gene>
    <name evidence="1" type="ORF">GUL26_30145</name>
</gene>
<dbReference type="AlphaFoldDB" id="A0A6B1YP46"/>
<protein>
    <submittedName>
        <fullName evidence="1">Uncharacterized protein</fullName>
    </submittedName>
</protein>
<accession>A0A6B1YP46</accession>